<reference evidence="1 2" key="1">
    <citation type="journal article" date="2010" name="J. Bacteriol.">
        <title>Genome sequences of Pelagibaca bermudensis HTCC2601T and Maritimibacter alkaliphilus HTCC2654T, the type strains of two marine Roseobacter genera.</title>
        <authorList>
            <person name="Thrash J.C."/>
            <person name="Cho J.C."/>
            <person name="Ferriera S."/>
            <person name="Johnson J."/>
            <person name="Vergin K.L."/>
            <person name="Giovannoni S.J."/>
        </authorList>
    </citation>
    <scope>NUCLEOTIDE SEQUENCE [LARGE SCALE GENOMIC DNA]</scope>
    <source>
        <strain evidence="1 2">HTCC2654</strain>
    </source>
</reference>
<proteinExistence type="predicted"/>
<comment type="caution">
    <text evidence="1">The sequence shown here is derived from an EMBL/GenBank/DDBJ whole genome shotgun (WGS) entry which is preliminary data.</text>
</comment>
<protein>
    <submittedName>
        <fullName evidence="1">Uncharacterized protein</fullName>
    </submittedName>
</protein>
<dbReference type="RefSeq" id="WP_008328790.1">
    <property type="nucleotide sequence ID" value="NZ_CH902578.1"/>
</dbReference>
<dbReference type="OrthoDB" id="7875218at2"/>
<organism evidence="1 2">
    <name type="scientific">Maritimibacter alkaliphilus HTCC2654</name>
    <dbReference type="NCBI Taxonomy" id="314271"/>
    <lineage>
        <taxon>Bacteria</taxon>
        <taxon>Pseudomonadati</taxon>
        <taxon>Pseudomonadota</taxon>
        <taxon>Alphaproteobacteria</taxon>
        <taxon>Rhodobacterales</taxon>
        <taxon>Roseobacteraceae</taxon>
        <taxon>Maritimibacter</taxon>
    </lineage>
</organism>
<dbReference type="EMBL" id="AAMT01000004">
    <property type="protein sequence ID" value="EAQ13761.1"/>
    <property type="molecule type" value="Genomic_DNA"/>
</dbReference>
<name>A3VE22_9RHOB</name>
<dbReference type="AlphaFoldDB" id="A3VE22"/>
<dbReference type="InterPro" id="IPR045516">
    <property type="entry name" value="DUF6477"/>
</dbReference>
<dbReference type="Pfam" id="PF20083">
    <property type="entry name" value="DUF6477"/>
    <property type="match status" value="1"/>
</dbReference>
<accession>A3VE22</accession>
<evidence type="ECO:0000313" key="1">
    <source>
        <dbReference type="EMBL" id="EAQ13761.1"/>
    </source>
</evidence>
<dbReference type="STRING" id="314271.RB2654_03569"/>
<keyword evidence="2" id="KW-1185">Reference proteome</keyword>
<evidence type="ECO:0000313" key="2">
    <source>
        <dbReference type="Proteomes" id="UP000002931"/>
    </source>
</evidence>
<gene>
    <name evidence="1" type="ORF">RB2654_03569</name>
</gene>
<sequence length="97" mass="10977">MRPAITRLSQMKRPKLLMKAARFALEGYDRKRALPRILGKTPARHDHTIDELLLHEEQVESLRRSGGADYSPARHIELLTAIIAEARSLAAPDQVQL</sequence>
<dbReference type="HOGENOM" id="CLU_157929_0_0_5"/>
<dbReference type="Proteomes" id="UP000002931">
    <property type="component" value="Unassembled WGS sequence"/>
</dbReference>